<dbReference type="PROSITE" id="PS01180">
    <property type="entry name" value="CUB"/>
    <property type="match status" value="1"/>
</dbReference>
<evidence type="ECO:0000259" key="3">
    <source>
        <dbReference type="PROSITE" id="PS01180"/>
    </source>
</evidence>
<proteinExistence type="predicted"/>
<evidence type="ECO:0000313" key="4">
    <source>
        <dbReference type="EMBL" id="KHJ93509.1"/>
    </source>
</evidence>
<dbReference type="InterPro" id="IPR035914">
    <property type="entry name" value="Sperma_CUB_dom_sf"/>
</dbReference>
<evidence type="ECO:0000313" key="5">
    <source>
        <dbReference type="Proteomes" id="UP000053660"/>
    </source>
</evidence>
<name>A0A0B1T8D7_OESDE</name>
<reference evidence="4 5" key="1">
    <citation type="submission" date="2014-03" db="EMBL/GenBank/DDBJ databases">
        <title>Draft genome of the hookworm Oesophagostomum dentatum.</title>
        <authorList>
            <person name="Mitreva M."/>
        </authorList>
    </citation>
    <scope>NUCLEOTIDE SEQUENCE [LARGE SCALE GENOMIC DNA]</scope>
    <source>
        <strain evidence="4 5">OD-Hann</strain>
    </source>
</reference>
<evidence type="ECO:0000256" key="2">
    <source>
        <dbReference type="PROSITE-ProRule" id="PRU00059"/>
    </source>
</evidence>
<dbReference type="OrthoDB" id="5858639at2759"/>
<dbReference type="SUPFAM" id="SSF49854">
    <property type="entry name" value="Spermadhesin, CUB domain"/>
    <property type="match status" value="1"/>
</dbReference>
<organism evidence="4 5">
    <name type="scientific">Oesophagostomum dentatum</name>
    <name type="common">Nodular worm</name>
    <dbReference type="NCBI Taxonomy" id="61180"/>
    <lineage>
        <taxon>Eukaryota</taxon>
        <taxon>Metazoa</taxon>
        <taxon>Ecdysozoa</taxon>
        <taxon>Nematoda</taxon>
        <taxon>Chromadorea</taxon>
        <taxon>Rhabditida</taxon>
        <taxon>Rhabditina</taxon>
        <taxon>Rhabditomorpha</taxon>
        <taxon>Strongyloidea</taxon>
        <taxon>Strongylidae</taxon>
        <taxon>Oesophagostomum</taxon>
    </lineage>
</organism>
<comment type="caution">
    <text evidence="2">Lacks conserved residue(s) required for the propagation of feature annotation.</text>
</comment>
<dbReference type="PROSITE" id="PS00022">
    <property type="entry name" value="EGF_1"/>
    <property type="match status" value="1"/>
</dbReference>
<dbReference type="InterPro" id="IPR000742">
    <property type="entry name" value="EGF"/>
</dbReference>
<protein>
    <recommendedName>
        <fullName evidence="3">CUB domain-containing protein</fullName>
    </recommendedName>
</protein>
<dbReference type="Proteomes" id="UP000053660">
    <property type="component" value="Unassembled WGS sequence"/>
</dbReference>
<dbReference type="EMBL" id="KN550735">
    <property type="protein sequence ID" value="KHJ93509.1"/>
    <property type="molecule type" value="Genomic_DNA"/>
</dbReference>
<sequence length="186" mass="21588">MKKRNLGLDKCPKTMRTISCKYGGFPHPRNCSRCLCPGGYGGDDCSQRPNDGCGEKMKTESEWHYIMLDFSNPNAEDYLDLYRKCTYWIMSPRNTRVQIYFHAEYFRYKMDGCGYAGVEIKTNVDQTLTGYSEKKMAVKAIPYLNKTFKVFLYIDRDKTIFLVDQLLYEGKLQQANKPRPFLAAKA</sequence>
<dbReference type="PROSITE" id="PS01186">
    <property type="entry name" value="EGF_2"/>
    <property type="match status" value="1"/>
</dbReference>
<dbReference type="InterPro" id="IPR000859">
    <property type="entry name" value="CUB_dom"/>
</dbReference>
<dbReference type="AlphaFoldDB" id="A0A0B1T8D7"/>
<keyword evidence="5" id="KW-1185">Reference proteome</keyword>
<keyword evidence="1" id="KW-1015">Disulfide bond</keyword>
<evidence type="ECO:0000256" key="1">
    <source>
        <dbReference type="ARBA" id="ARBA00023157"/>
    </source>
</evidence>
<accession>A0A0B1T8D7</accession>
<feature type="domain" description="CUB" evidence="3">
    <location>
        <begin position="53"/>
        <end position="130"/>
    </location>
</feature>
<gene>
    <name evidence="4" type="ORF">OESDEN_06577</name>
</gene>